<dbReference type="InterPro" id="IPR014322">
    <property type="entry name" value="RNA_pol_sigma-B/F/G"/>
</dbReference>
<dbReference type="PROSITE" id="PS00715">
    <property type="entry name" value="SIGMA70_1"/>
    <property type="match status" value="1"/>
</dbReference>
<dbReference type="RefSeq" id="WP_211557985.1">
    <property type="nucleotide sequence ID" value="NZ_JAGVRK010000001.1"/>
</dbReference>
<proteinExistence type="inferred from homology"/>
<feature type="domain" description="RNA polymerase sigma-70" evidence="7">
    <location>
        <begin position="89"/>
        <end position="102"/>
    </location>
</feature>
<dbReference type="Gene3D" id="1.20.120.1810">
    <property type="match status" value="1"/>
</dbReference>
<dbReference type="NCBIfam" id="TIGR02937">
    <property type="entry name" value="sigma70-ECF"/>
    <property type="match status" value="1"/>
</dbReference>
<keyword evidence="10" id="KW-1185">Reference proteome</keyword>
<dbReference type="Pfam" id="PF04545">
    <property type="entry name" value="Sigma70_r4"/>
    <property type="match status" value="1"/>
</dbReference>
<dbReference type="InterPro" id="IPR013325">
    <property type="entry name" value="RNA_pol_sigma_r2"/>
</dbReference>
<comment type="function">
    <text evidence="6">Sigma factors are initiation factors that promote the attachment of RNA polymerase to specific initiation sites and are then released.</text>
</comment>
<dbReference type="PRINTS" id="PR00046">
    <property type="entry name" value="SIGMA70FCT"/>
</dbReference>
<evidence type="ECO:0000313" key="10">
    <source>
        <dbReference type="Proteomes" id="UP000682403"/>
    </source>
</evidence>
<evidence type="ECO:0000256" key="6">
    <source>
        <dbReference type="RuleBase" id="RU362124"/>
    </source>
</evidence>
<evidence type="ECO:0000259" key="8">
    <source>
        <dbReference type="PROSITE" id="PS00716"/>
    </source>
</evidence>
<dbReference type="InterPro" id="IPR050239">
    <property type="entry name" value="Sigma-70_RNA_pol_init_factors"/>
</dbReference>
<keyword evidence="4 6" id="KW-0238">DNA-binding</keyword>
<dbReference type="PANTHER" id="PTHR30603:SF17">
    <property type="entry name" value="RNA POLYMERASE SIGMA-G FACTOR"/>
    <property type="match status" value="1"/>
</dbReference>
<dbReference type="SUPFAM" id="SSF88659">
    <property type="entry name" value="Sigma3 and sigma4 domains of RNA polymerase sigma factors"/>
    <property type="match status" value="2"/>
</dbReference>
<accession>A0ABS5LDS6</accession>
<reference evidence="9 10" key="1">
    <citation type="submission" date="2021-04" db="EMBL/GenBank/DDBJ databases">
        <title>Metabacillus sp. strain KIGAM252 whole genome sequence.</title>
        <authorList>
            <person name="Seo M.-J."/>
            <person name="Cho E.-S."/>
            <person name="Hwang C.Y."/>
            <person name="Yoon D.J."/>
        </authorList>
    </citation>
    <scope>NUCLEOTIDE SEQUENCE [LARGE SCALE GENOMIC DNA]</scope>
    <source>
        <strain evidence="9 10">KIGAM252</strain>
    </source>
</reference>
<sequence length="282" mass="32616">MCIFFQHQEILFFVQQLLTGGKDVTRNKVEICGVDTSKLPVLKNEEMRILFREMQSGDNSAREKLVNGNLRLVLSVIQRFNNRGEFVDDLFQVGCIGLMKSIDNFDLGQNVKFSTYAVPMIIGEIRRYLRDNNPIRVSRSLRDIAYKALQVREKLMTQTSREPSAEEIAKVLEVPHEEIVFALDAIQDPVSLFEPIYNDGGDPIYVMDQLSDERSRDIQWIEELALKEGMRRLNDREKLILRKRFFQGKTQMEVADEIGISQAQVSRLEKAAIKQMNKNIQQ</sequence>
<keyword evidence="2 6" id="KW-0805">Transcription regulation</keyword>
<comment type="caution">
    <text evidence="9">The sequence shown here is derived from an EMBL/GenBank/DDBJ whole genome shotgun (WGS) entry which is preliminary data.</text>
</comment>
<keyword evidence="3 6" id="KW-0731">Sigma factor</keyword>
<evidence type="ECO:0000256" key="4">
    <source>
        <dbReference type="ARBA" id="ARBA00023125"/>
    </source>
</evidence>
<dbReference type="InterPro" id="IPR007630">
    <property type="entry name" value="RNA_pol_sigma70_r4"/>
</dbReference>
<dbReference type="CDD" id="cd06171">
    <property type="entry name" value="Sigma70_r4"/>
    <property type="match status" value="1"/>
</dbReference>
<dbReference type="PROSITE" id="PS00716">
    <property type="entry name" value="SIGMA70_2"/>
    <property type="match status" value="1"/>
</dbReference>
<feature type="domain" description="RNA polymerase sigma-70" evidence="8">
    <location>
        <begin position="250"/>
        <end position="276"/>
    </location>
</feature>
<protein>
    <recommendedName>
        <fullName evidence="6">RNA polymerase sigma factor</fullName>
    </recommendedName>
</protein>
<keyword evidence="1" id="KW-0749">Sporulation</keyword>
<dbReference type="SUPFAM" id="SSF88946">
    <property type="entry name" value="Sigma2 domain of RNA polymerase sigma factors"/>
    <property type="match status" value="1"/>
</dbReference>
<dbReference type="EMBL" id="JAGVRK010000001">
    <property type="protein sequence ID" value="MBS2968889.1"/>
    <property type="molecule type" value="Genomic_DNA"/>
</dbReference>
<name>A0ABS5LDS6_9BACI</name>
<dbReference type="InterPro" id="IPR014212">
    <property type="entry name" value="RNA_pol_sigma-G"/>
</dbReference>
<evidence type="ECO:0000256" key="5">
    <source>
        <dbReference type="ARBA" id="ARBA00023163"/>
    </source>
</evidence>
<dbReference type="InterPro" id="IPR007624">
    <property type="entry name" value="RNA_pol_sigma70_r3"/>
</dbReference>
<dbReference type="InterPro" id="IPR014284">
    <property type="entry name" value="RNA_pol_sigma-70_dom"/>
</dbReference>
<evidence type="ECO:0000256" key="2">
    <source>
        <dbReference type="ARBA" id="ARBA00023015"/>
    </source>
</evidence>
<dbReference type="Pfam" id="PF04542">
    <property type="entry name" value="Sigma70_r2"/>
    <property type="match status" value="1"/>
</dbReference>
<dbReference type="PANTHER" id="PTHR30603">
    <property type="entry name" value="RNA POLYMERASE SIGMA FACTOR RPO"/>
    <property type="match status" value="1"/>
</dbReference>
<dbReference type="InterPro" id="IPR007627">
    <property type="entry name" value="RNA_pol_sigma70_r2"/>
</dbReference>
<gene>
    <name evidence="9" type="primary">sigG</name>
    <name evidence="9" type="ORF">J9317_08970</name>
</gene>
<dbReference type="Pfam" id="PF04539">
    <property type="entry name" value="Sigma70_r3"/>
    <property type="match status" value="1"/>
</dbReference>
<dbReference type="NCBIfam" id="TIGR02850">
    <property type="entry name" value="spore_sigG"/>
    <property type="match status" value="1"/>
</dbReference>
<evidence type="ECO:0000256" key="3">
    <source>
        <dbReference type="ARBA" id="ARBA00023082"/>
    </source>
</evidence>
<dbReference type="NCBIfam" id="TIGR02980">
    <property type="entry name" value="SigBFG"/>
    <property type="match status" value="1"/>
</dbReference>
<evidence type="ECO:0000313" key="9">
    <source>
        <dbReference type="EMBL" id="MBS2968889.1"/>
    </source>
</evidence>
<evidence type="ECO:0000256" key="1">
    <source>
        <dbReference type="ARBA" id="ARBA00022969"/>
    </source>
</evidence>
<dbReference type="Gene3D" id="1.20.140.160">
    <property type="match status" value="1"/>
</dbReference>
<evidence type="ECO:0000259" key="7">
    <source>
        <dbReference type="PROSITE" id="PS00715"/>
    </source>
</evidence>
<dbReference type="PIRSF" id="PIRSF000770">
    <property type="entry name" value="RNA_pol_sigma-SigE/K"/>
    <property type="match status" value="1"/>
</dbReference>
<dbReference type="InterPro" id="IPR013324">
    <property type="entry name" value="RNA_pol_sigma_r3/r4-like"/>
</dbReference>
<dbReference type="Proteomes" id="UP000682403">
    <property type="component" value="Unassembled WGS sequence"/>
</dbReference>
<organism evidence="9 10">
    <name type="scientific">Metabacillus flavus</name>
    <dbReference type="NCBI Taxonomy" id="2823519"/>
    <lineage>
        <taxon>Bacteria</taxon>
        <taxon>Bacillati</taxon>
        <taxon>Bacillota</taxon>
        <taxon>Bacilli</taxon>
        <taxon>Bacillales</taxon>
        <taxon>Bacillaceae</taxon>
        <taxon>Metabacillus</taxon>
    </lineage>
</organism>
<dbReference type="NCBIfam" id="NF006071">
    <property type="entry name" value="PRK08215.1"/>
    <property type="match status" value="1"/>
</dbReference>
<comment type="similarity">
    <text evidence="6">Belongs to the sigma-70 factor family.</text>
</comment>
<keyword evidence="5 6" id="KW-0804">Transcription</keyword>
<dbReference type="InterPro" id="IPR000943">
    <property type="entry name" value="RNA_pol_sigma70"/>
</dbReference>